<accession>A0A1S1L8E0</accession>
<evidence type="ECO:0000313" key="1">
    <source>
        <dbReference type="EMBL" id="OHU21218.1"/>
    </source>
</evidence>
<reference evidence="1 2" key="1">
    <citation type="submission" date="2016-10" db="EMBL/GenBank/DDBJ databases">
        <title>Evaluation of Human, Veterinary and Environmental Mycobacterium chelonae Isolates by Core Genome Phylogenomic Analysis, Targeted Gene Comparison, and Anti-microbial Susceptibility Patterns: A Tale of Mistaken Identities.</title>
        <authorList>
            <person name="Fogelson S.B."/>
            <person name="Camus A.C."/>
            <person name="Lorenz W."/>
            <person name="Vasireddy R."/>
            <person name="Vasireddy S."/>
            <person name="Smith T."/>
            <person name="Brown-Elliott B.A."/>
            <person name="Wallace R.J.Jr."/>
            <person name="Hasan N.A."/>
            <person name="Reischl U."/>
            <person name="Sanchez S."/>
        </authorList>
    </citation>
    <scope>NUCLEOTIDE SEQUENCE [LARGE SCALE GENOMIC DNA]</scope>
    <source>
        <strain evidence="1 2">1559</strain>
    </source>
</reference>
<sequence length="286" mass="31798">MELSWASPLGVVFGIPSGGATGYRGFATVKLQLGGAPVAGKVLLESAPALCDRLFYEMDVRNGVGLRLIRREMYGTGLWRGQRHGTCNQVRFPDTVVGREAAQLFAFADSARDNPPLAFLSYYQVLEYFFPYATRRHTINKVRRELHDPTFTGTDSDILGIVSVVEAGVQPSEARQVAMLLEESVRPRRIEEFFAEAGIQEHFGRRGPITGVDFMTFRQPDTGLVEQSANRIYKIRNRIVHAKDDPKFGDARVLLPESAEAYALRPDIELVRLLAIEVITNAQLGG</sequence>
<evidence type="ECO:0008006" key="3">
    <source>
        <dbReference type="Google" id="ProtNLM"/>
    </source>
</evidence>
<gene>
    <name evidence="1" type="ORF">BKG76_11090</name>
</gene>
<dbReference type="AlphaFoldDB" id="A0A1S1L8E0"/>
<dbReference type="Proteomes" id="UP000179616">
    <property type="component" value="Unassembled WGS sequence"/>
</dbReference>
<evidence type="ECO:0000313" key="2">
    <source>
        <dbReference type="Proteomes" id="UP000179616"/>
    </source>
</evidence>
<name>A0A1S1L8E0_9MYCO</name>
<protein>
    <recommendedName>
        <fullName evidence="3">RiboL-PSP-HEPN domain-containing protein</fullName>
    </recommendedName>
</protein>
<dbReference type="EMBL" id="MLIK01000019">
    <property type="protein sequence ID" value="OHU21218.1"/>
    <property type="molecule type" value="Genomic_DNA"/>
</dbReference>
<proteinExistence type="predicted"/>
<organism evidence="1 2">
    <name type="scientific">Mycobacteroides franklinii</name>
    <dbReference type="NCBI Taxonomy" id="948102"/>
    <lineage>
        <taxon>Bacteria</taxon>
        <taxon>Bacillati</taxon>
        <taxon>Actinomycetota</taxon>
        <taxon>Actinomycetes</taxon>
        <taxon>Mycobacteriales</taxon>
        <taxon>Mycobacteriaceae</taxon>
        <taxon>Mycobacteroides</taxon>
    </lineage>
</organism>
<comment type="caution">
    <text evidence="1">The sequence shown here is derived from an EMBL/GenBank/DDBJ whole genome shotgun (WGS) entry which is preliminary data.</text>
</comment>